<comment type="cofactor">
    <cofactor evidence="1">
        <name>pyridoxal 5'-phosphate</name>
        <dbReference type="ChEBI" id="CHEBI:597326"/>
    </cofactor>
</comment>
<name>A0A2X0KGQ9_9BASI</name>
<dbReference type="STRING" id="289078.A0A2X0KGQ9"/>
<evidence type="ECO:0000256" key="3">
    <source>
        <dbReference type="ARBA" id="ARBA00022576"/>
    </source>
</evidence>
<dbReference type="Gene3D" id="3.40.640.10">
    <property type="entry name" value="Type I PLP-dependent aspartate aminotransferase-like (Major domain)"/>
    <property type="match status" value="1"/>
</dbReference>
<gene>
    <name evidence="7" type="ORF">BZ3500_MVSOF-1268-A1-R1_CHR5-2G07857</name>
</gene>
<dbReference type="GO" id="GO:0005739">
    <property type="term" value="C:mitochondrion"/>
    <property type="evidence" value="ECO:0007669"/>
    <property type="project" value="TreeGrafter"/>
</dbReference>
<proteinExistence type="inferred from homology"/>
<dbReference type="SUPFAM" id="SSF53383">
    <property type="entry name" value="PLP-dependent transferases"/>
    <property type="match status" value="1"/>
</dbReference>
<dbReference type="PANTHER" id="PTHR43807">
    <property type="entry name" value="FI04487P"/>
    <property type="match status" value="1"/>
</dbReference>
<dbReference type="PANTHER" id="PTHR43807:SF20">
    <property type="entry name" value="FI04487P"/>
    <property type="match status" value="1"/>
</dbReference>
<dbReference type="CDD" id="cd00609">
    <property type="entry name" value="AAT_like"/>
    <property type="match status" value="1"/>
</dbReference>
<dbReference type="InterPro" id="IPR015424">
    <property type="entry name" value="PyrdxlP-dep_Trfase"/>
</dbReference>
<dbReference type="Proteomes" id="UP000249723">
    <property type="component" value="Unassembled WGS sequence"/>
</dbReference>
<dbReference type="Pfam" id="PF00155">
    <property type="entry name" value="Aminotran_1_2"/>
    <property type="match status" value="1"/>
</dbReference>
<dbReference type="InterPro" id="IPR004839">
    <property type="entry name" value="Aminotransferase_I/II_large"/>
</dbReference>
<keyword evidence="4" id="KW-0808">Transferase</keyword>
<protein>
    <submittedName>
        <fullName evidence="7">BZ3500_MvSof-1268-A1-R1_Chr5-2g07857 protein</fullName>
    </submittedName>
</protein>
<reference evidence="8" key="1">
    <citation type="submission" date="2016-10" db="EMBL/GenBank/DDBJ databases">
        <authorList>
            <person name="Jeantristanb JTB J.-T."/>
            <person name="Ricardo R."/>
        </authorList>
    </citation>
    <scope>NUCLEOTIDE SEQUENCE [LARGE SCALE GENOMIC DNA]</scope>
</reference>
<dbReference type="EMBL" id="FMWP01000018">
    <property type="protein sequence ID" value="SCZ92439.1"/>
    <property type="molecule type" value="Genomic_DNA"/>
</dbReference>
<evidence type="ECO:0000259" key="6">
    <source>
        <dbReference type="Pfam" id="PF00155"/>
    </source>
</evidence>
<organism evidence="7 8">
    <name type="scientific">Microbotryum saponariae</name>
    <dbReference type="NCBI Taxonomy" id="289078"/>
    <lineage>
        <taxon>Eukaryota</taxon>
        <taxon>Fungi</taxon>
        <taxon>Dikarya</taxon>
        <taxon>Basidiomycota</taxon>
        <taxon>Pucciniomycotina</taxon>
        <taxon>Microbotryomycetes</taxon>
        <taxon>Microbotryales</taxon>
        <taxon>Microbotryaceae</taxon>
        <taxon>Microbotryum</taxon>
    </lineage>
</organism>
<dbReference type="AlphaFoldDB" id="A0A2X0KGQ9"/>
<keyword evidence="3" id="KW-0032">Aminotransferase</keyword>
<dbReference type="FunFam" id="3.40.640.10:FF:000024">
    <property type="entry name" value="Kynurenine--oxoglutarate transaminase 3"/>
    <property type="match status" value="1"/>
</dbReference>
<evidence type="ECO:0000313" key="8">
    <source>
        <dbReference type="Proteomes" id="UP000249723"/>
    </source>
</evidence>
<comment type="similarity">
    <text evidence="2">Belongs to the class-I pyridoxal-phosphate-dependent aminotransferase family.</text>
</comment>
<evidence type="ECO:0000256" key="5">
    <source>
        <dbReference type="ARBA" id="ARBA00022898"/>
    </source>
</evidence>
<dbReference type="OrthoDB" id="2414662at2759"/>
<dbReference type="InterPro" id="IPR051326">
    <property type="entry name" value="Kynurenine-oxoglutarate_AT"/>
</dbReference>
<keyword evidence="5" id="KW-0663">Pyridoxal phosphate</keyword>
<dbReference type="InterPro" id="IPR015421">
    <property type="entry name" value="PyrdxlP-dep_Trfase_major"/>
</dbReference>
<evidence type="ECO:0000256" key="2">
    <source>
        <dbReference type="ARBA" id="ARBA00007441"/>
    </source>
</evidence>
<evidence type="ECO:0000313" key="7">
    <source>
        <dbReference type="EMBL" id="SCZ92439.1"/>
    </source>
</evidence>
<dbReference type="PROSITE" id="PS00105">
    <property type="entry name" value="AA_TRANSFER_CLASS_1"/>
    <property type="match status" value="1"/>
</dbReference>
<accession>A0A2X0KGQ9</accession>
<sequence length="434" mass="48170">MSSAALRTSGGFAVSDKVIPELAKAADVWTVFSPLAGYVPNDALNLGQGFMNWNPPDFVRESYSQALQEVPSNHYSLPRGRINLRNALSKTLSESYGRELNPNSEITVTAGANEGMFAFATAFLREGDEVILFEPFFDQYIAQIKFNGGTPVFIPIRAPEAASTSSVSANDWKIDIDELEKAITPRTKMIWINTPHNPIGKVFDEAELTAIGKVAEKHDLMILSDEVYDVLTFDKMKHVRIASLGDFWKRTVTVGSAGKSFAATGWRVGWCIGPAELITPLVAAQTRIVFAVNSPAQEAAAKGLHLAQENKFFPTQITEYDARRKVLLKALDKLGLPYTIPHGAYFVLLNTERLQIPDDFKVLDMIKDRARDWKAAWFVAQTAKVVLIPVTDFFSEEHAGLGENWIRVAFCKDEATLKEAGERLLKLKPFVRDA</sequence>
<dbReference type="GO" id="GO:0030170">
    <property type="term" value="F:pyridoxal phosphate binding"/>
    <property type="evidence" value="ECO:0007669"/>
    <property type="project" value="InterPro"/>
</dbReference>
<dbReference type="InterPro" id="IPR015422">
    <property type="entry name" value="PyrdxlP-dep_Trfase_small"/>
</dbReference>
<keyword evidence="8" id="KW-1185">Reference proteome</keyword>
<dbReference type="GO" id="GO:0016212">
    <property type="term" value="F:kynurenine-oxoglutarate transaminase activity"/>
    <property type="evidence" value="ECO:0007669"/>
    <property type="project" value="TreeGrafter"/>
</dbReference>
<dbReference type="Gene3D" id="3.90.1150.10">
    <property type="entry name" value="Aspartate Aminotransferase, domain 1"/>
    <property type="match status" value="1"/>
</dbReference>
<evidence type="ECO:0000256" key="1">
    <source>
        <dbReference type="ARBA" id="ARBA00001933"/>
    </source>
</evidence>
<evidence type="ECO:0000256" key="4">
    <source>
        <dbReference type="ARBA" id="ARBA00022679"/>
    </source>
</evidence>
<dbReference type="InterPro" id="IPR004838">
    <property type="entry name" value="NHTrfase_class1_PyrdxlP-BS"/>
</dbReference>
<feature type="domain" description="Aminotransferase class I/classII large" evidence="6">
    <location>
        <begin position="42"/>
        <end position="424"/>
    </location>
</feature>